<accession>A0A840N689</accession>
<name>A0A840N689_9PSEU</name>
<keyword evidence="1" id="KW-0378">Hydrolase</keyword>
<dbReference type="RefSeq" id="WP_246456666.1">
    <property type="nucleotide sequence ID" value="NZ_JACHIV010000001.1"/>
</dbReference>
<feature type="domain" description="Peptidase S9 prolyl oligopeptidase catalytic" evidence="2">
    <location>
        <begin position="1"/>
        <end position="120"/>
    </location>
</feature>
<keyword evidence="3" id="KW-0031">Aminopeptidase</keyword>
<dbReference type="GO" id="GO:0004252">
    <property type="term" value="F:serine-type endopeptidase activity"/>
    <property type="evidence" value="ECO:0007669"/>
    <property type="project" value="TreeGrafter"/>
</dbReference>
<dbReference type="Proteomes" id="UP000580474">
    <property type="component" value="Unassembled WGS sequence"/>
</dbReference>
<evidence type="ECO:0000256" key="1">
    <source>
        <dbReference type="ARBA" id="ARBA00022801"/>
    </source>
</evidence>
<dbReference type="Pfam" id="PF00326">
    <property type="entry name" value="Peptidase_S9"/>
    <property type="match status" value="1"/>
</dbReference>
<evidence type="ECO:0000259" key="2">
    <source>
        <dbReference type="Pfam" id="PF00326"/>
    </source>
</evidence>
<comment type="caution">
    <text evidence="3">The sequence shown here is derived from an EMBL/GenBank/DDBJ whole genome shotgun (WGS) entry which is preliminary data.</text>
</comment>
<organism evidence="3 4">
    <name type="scientific">Saccharopolyspora gloriosae</name>
    <dbReference type="NCBI Taxonomy" id="455344"/>
    <lineage>
        <taxon>Bacteria</taxon>
        <taxon>Bacillati</taxon>
        <taxon>Actinomycetota</taxon>
        <taxon>Actinomycetes</taxon>
        <taxon>Pseudonocardiales</taxon>
        <taxon>Pseudonocardiaceae</taxon>
        <taxon>Saccharopolyspora</taxon>
    </lineage>
</organism>
<reference evidence="3 4" key="1">
    <citation type="submission" date="2020-08" db="EMBL/GenBank/DDBJ databases">
        <title>Sequencing the genomes of 1000 actinobacteria strains.</title>
        <authorList>
            <person name="Klenk H.-P."/>
        </authorList>
    </citation>
    <scope>NUCLEOTIDE SEQUENCE [LARGE SCALE GENOMIC DNA]</scope>
    <source>
        <strain evidence="3 4">DSM 45582</strain>
    </source>
</reference>
<dbReference type="PANTHER" id="PTHR42776">
    <property type="entry name" value="SERINE PEPTIDASE S9 FAMILY MEMBER"/>
    <property type="match status" value="1"/>
</dbReference>
<evidence type="ECO:0000313" key="4">
    <source>
        <dbReference type="Proteomes" id="UP000580474"/>
    </source>
</evidence>
<dbReference type="EMBL" id="JACHIV010000001">
    <property type="protein sequence ID" value="MBB5067556.1"/>
    <property type="molecule type" value="Genomic_DNA"/>
</dbReference>
<dbReference type="SUPFAM" id="SSF53474">
    <property type="entry name" value="alpha/beta-Hydrolases"/>
    <property type="match status" value="1"/>
</dbReference>
<dbReference type="GO" id="GO:0006508">
    <property type="term" value="P:proteolysis"/>
    <property type="evidence" value="ECO:0007669"/>
    <property type="project" value="InterPro"/>
</dbReference>
<dbReference type="InterPro" id="IPR001375">
    <property type="entry name" value="Peptidase_S9_cat"/>
</dbReference>
<dbReference type="InterPro" id="IPR029058">
    <property type="entry name" value="AB_hydrolase_fold"/>
</dbReference>
<dbReference type="AlphaFoldDB" id="A0A840N689"/>
<proteinExistence type="predicted"/>
<keyword evidence="3" id="KW-0645">Protease</keyword>
<sequence>MGGSYGGYAALIGVTVTPDLFAAAVDYVGISDLAHFMRTLPPFARPRLTNNWYRYVGEPDDPEQEAEMLARSPVTTVDRTCDPLLVVQGANDPRVVQAESDNIVASLHEHGVAVEYLLAEDGARFREPRELALVPPRGRAALRRAPRPRSWTAVSSAIRAATSRR</sequence>
<dbReference type="Gene3D" id="3.40.50.1820">
    <property type="entry name" value="alpha/beta hydrolase"/>
    <property type="match status" value="1"/>
</dbReference>
<dbReference type="GO" id="GO:0004177">
    <property type="term" value="F:aminopeptidase activity"/>
    <property type="evidence" value="ECO:0007669"/>
    <property type="project" value="UniProtKB-KW"/>
</dbReference>
<keyword evidence="4" id="KW-1185">Reference proteome</keyword>
<evidence type="ECO:0000313" key="3">
    <source>
        <dbReference type="EMBL" id="MBB5067556.1"/>
    </source>
</evidence>
<dbReference type="PANTHER" id="PTHR42776:SF27">
    <property type="entry name" value="DIPEPTIDYL PEPTIDASE FAMILY MEMBER 6"/>
    <property type="match status" value="1"/>
</dbReference>
<protein>
    <submittedName>
        <fullName evidence="3">Dipeptidyl aminopeptidase/acylaminoacyl peptidase</fullName>
    </submittedName>
</protein>
<gene>
    <name evidence="3" type="ORF">BJ969_000644</name>
</gene>